<reference evidence="13 14" key="1">
    <citation type="submission" date="2017-05" db="EMBL/GenBank/DDBJ databases">
        <title>Draft genome sequence of Elsinoe australis.</title>
        <authorList>
            <person name="Cheng Q."/>
        </authorList>
    </citation>
    <scope>NUCLEOTIDE SEQUENCE [LARGE SCALE GENOMIC DNA]</scope>
    <source>
        <strain evidence="13 14">NL1</strain>
    </source>
</reference>
<dbReference type="Pfam" id="PF11711">
    <property type="entry name" value="Tim54"/>
    <property type="match status" value="1"/>
</dbReference>
<keyword evidence="8" id="KW-1133">Transmembrane helix</keyword>
<feature type="compositionally biased region" description="Basic and acidic residues" evidence="12">
    <location>
        <begin position="277"/>
        <end position="300"/>
    </location>
</feature>
<feature type="compositionally biased region" description="Low complexity" evidence="12">
    <location>
        <begin position="24"/>
        <end position="37"/>
    </location>
</feature>
<protein>
    <recommendedName>
        <fullName evidence="3">Mitochondrial import inner membrane translocase subunit TIM54</fullName>
    </recommendedName>
</protein>
<dbReference type="GO" id="GO:0015031">
    <property type="term" value="P:protein transport"/>
    <property type="evidence" value="ECO:0007669"/>
    <property type="project" value="UniProtKB-KW"/>
</dbReference>
<keyword evidence="9" id="KW-0811">Translocation</keyword>
<accession>A0A2P7YNI1</accession>
<evidence type="ECO:0000313" key="13">
    <source>
        <dbReference type="EMBL" id="PSK37524.1"/>
    </source>
</evidence>
<evidence type="ECO:0000313" key="14">
    <source>
        <dbReference type="Proteomes" id="UP000243723"/>
    </source>
</evidence>
<comment type="caution">
    <text evidence="13">The sequence shown here is derived from an EMBL/GenBank/DDBJ whole genome shotgun (WGS) entry which is preliminary data.</text>
</comment>
<name>A0A2P7YNI1_9PEZI</name>
<keyword evidence="6" id="KW-0999">Mitochondrion inner membrane</keyword>
<comment type="subcellular location">
    <subcellularLocation>
        <location evidence="1">Mitochondrion inner membrane</location>
        <topology evidence="1">Single-pass membrane protein</topology>
    </subcellularLocation>
</comment>
<keyword evidence="5" id="KW-0812">Transmembrane</keyword>
<evidence type="ECO:0000256" key="3">
    <source>
        <dbReference type="ARBA" id="ARBA00020796"/>
    </source>
</evidence>
<dbReference type="OrthoDB" id="5598305at2759"/>
<dbReference type="AlphaFoldDB" id="A0A2P7YNI1"/>
<keyword evidence="4" id="KW-0813">Transport</keyword>
<evidence type="ECO:0000256" key="8">
    <source>
        <dbReference type="ARBA" id="ARBA00022989"/>
    </source>
</evidence>
<feature type="region of interest" description="Disordered" evidence="12">
    <location>
        <begin position="1"/>
        <end position="37"/>
    </location>
</feature>
<sequence length="482" mass="54403">MSDPASASGASPSPAAGTNTSINSPSGSGAAASAAEAAPKQNPALKAMGIPNFRFRLPSRNWMIFLTVTGSFTAAVMYDRREKRKIQQKWEDLVSPLRDEIVPTNQVTRRIKVYVQAPPGDGLTPARELFYEYIKPILVAGGMDWEVVEGRREGDVRWGVAEGIRKERRKRGEGMQEEEDVIGMARERGGTKEWEGIGGELVVGRHTWKEYVRGLHEGWLGPVEKPEVTAEKVSELVEDVKEEKPGDGHAHSSVGDAAVETLKDVVESASESSTQSSEEKESKPEEKEKTEEEKAEEERKKRYKPDPYNSISDYATASLPRSIPEQLGPTTIIPFTHLIGFTYTPRRVWYFLNRRKTADEIGKEVAAIVLAAQYRSFDAQTQSTAVDTDDSPSSGGPMDEWRERRVWEQEKLLAHEEPQWHKIVRKREKVEGKEDVWKDPMTLDERIAGRMRVFELSREDEDKAERIAKGELKMKKQYEEED</sequence>
<evidence type="ECO:0000256" key="2">
    <source>
        <dbReference type="ARBA" id="ARBA00006355"/>
    </source>
</evidence>
<dbReference type="InterPro" id="IPR021056">
    <property type="entry name" value="Mt_import_IM_translocase_Tim54"/>
</dbReference>
<evidence type="ECO:0000256" key="7">
    <source>
        <dbReference type="ARBA" id="ARBA00022927"/>
    </source>
</evidence>
<dbReference type="Proteomes" id="UP000243723">
    <property type="component" value="Unassembled WGS sequence"/>
</dbReference>
<feature type="compositionally biased region" description="Low complexity" evidence="12">
    <location>
        <begin position="267"/>
        <end position="276"/>
    </location>
</feature>
<proteinExistence type="inferred from homology"/>
<evidence type="ECO:0000256" key="4">
    <source>
        <dbReference type="ARBA" id="ARBA00022448"/>
    </source>
</evidence>
<keyword evidence="7" id="KW-0653">Protein transport</keyword>
<organism evidence="13 14">
    <name type="scientific">Elsinoe australis</name>
    <dbReference type="NCBI Taxonomy" id="40998"/>
    <lineage>
        <taxon>Eukaryota</taxon>
        <taxon>Fungi</taxon>
        <taxon>Dikarya</taxon>
        <taxon>Ascomycota</taxon>
        <taxon>Pezizomycotina</taxon>
        <taxon>Dothideomycetes</taxon>
        <taxon>Dothideomycetidae</taxon>
        <taxon>Myriangiales</taxon>
        <taxon>Elsinoaceae</taxon>
        <taxon>Elsinoe</taxon>
    </lineage>
</organism>
<dbReference type="GO" id="GO:0005743">
    <property type="term" value="C:mitochondrial inner membrane"/>
    <property type="evidence" value="ECO:0007669"/>
    <property type="project" value="UniProtKB-SubCell"/>
</dbReference>
<evidence type="ECO:0000256" key="5">
    <source>
        <dbReference type="ARBA" id="ARBA00022692"/>
    </source>
</evidence>
<evidence type="ECO:0000256" key="9">
    <source>
        <dbReference type="ARBA" id="ARBA00023010"/>
    </source>
</evidence>
<keyword evidence="10" id="KW-0496">Mitochondrion</keyword>
<gene>
    <name evidence="13" type="ORF">B9Z65_2266</name>
</gene>
<feature type="region of interest" description="Disordered" evidence="12">
    <location>
        <begin position="381"/>
        <end position="401"/>
    </location>
</feature>
<keyword evidence="14" id="KW-1185">Reference proteome</keyword>
<dbReference type="STRING" id="40998.A0A2P7YNI1"/>
<evidence type="ECO:0000256" key="11">
    <source>
        <dbReference type="ARBA" id="ARBA00023136"/>
    </source>
</evidence>
<dbReference type="EMBL" id="NHZQ01000412">
    <property type="protein sequence ID" value="PSK37524.1"/>
    <property type="molecule type" value="Genomic_DNA"/>
</dbReference>
<evidence type="ECO:0000256" key="1">
    <source>
        <dbReference type="ARBA" id="ARBA00004434"/>
    </source>
</evidence>
<evidence type="ECO:0000256" key="10">
    <source>
        <dbReference type="ARBA" id="ARBA00023128"/>
    </source>
</evidence>
<comment type="similarity">
    <text evidence="2">Belongs to the TIM54 family.</text>
</comment>
<feature type="compositionally biased region" description="Polar residues" evidence="12">
    <location>
        <begin position="381"/>
        <end position="394"/>
    </location>
</feature>
<feature type="region of interest" description="Disordered" evidence="12">
    <location>
        <begin position="265"/>
        <end position="310"/>
    </location>
</feature>
<evidence type="ECO:0000256" key="6">
    <source>
        <dbReference type="ARBA" id="ARBA00022792"/>
    </source>
</evidence>
<keyword evidence="11" id="KW-0472">Membrane</keyword>
<feature type="compositionally biased region" description="Low complexity" evidence="12">
    <location>
        <begin position="1"/>
        <end position="17"/>
    </location>
</feature>
<evidence type="ECO:0000256" key="12">
    <source>
        <dbReference type="SAM" id="MobiDB-lite"/>
    </source>
</evidence>